<feature type="domain" description="Outer membrane protein beta-barrel" evidence="3">
    <location>
        <begin position="7"/>
        <end position="174"/>
    </location>
</feature>
<keyword evidence="1 2" id="KW-0732">Signal</keyword>
<organism evidence="4 5">
    <name type="scientific">Sphingomonas prati</name>
    <dbReference type="NCBI Taxonomy" id="1843237"/>
    <lineage>
        <taxon>Bacteria</taxon>
        <taxon>Pseudomonadati</taxon>
        <taxon>Pseudomonadota</taxon>
        <taxon>Alphaproteobacteria</taxon>
        <taxon>Sphingomonadales</taxon>
        <taxon>Sphingomonadaceae</taxon>
        <taxon>Sphingomonas</taxon>
    </lineage>
</organism>
<feature type="signal peptide" evidence="2">
    <location>
        <begin position="1"/>
        <end position="21"/>
    </location>
</feature>
<dbReference type="InterPro" id="IPR011250">
    <property type="entry name" value="OMP/PagP_B-barrel"/>
</dbReference>
<keyword evidence="5" id="KW-1185">Reference proteome</keyword>
<reference evidence="4 5" key="1">
    <citation type="submission" date="2020-08" db="EMBL/GenBank/DDBJ databases">
        <title>Genomic Encyclopedia of Type Strains, Phase IV (KMG-IV): sequencing the most valuable type-strain genomes for metagenomic binning, comparative biology and taxonomic classification.</title>
        <authorList>
            <person name="Goeker M."/>
        </authorList>
    </citation>
    <scope>NUCLEOTIDE SEQUENCE [LARGE SCALE GENOMIC DNA]</scope>
    <source>
        <strain evidence="4 5">DSM 103336</strain>
    </source>
</reference>
<dbReference type="AlphaFoldDB" id="A0A7W9BPR0"/>
<accession>A0A7W9BPR0</accession>
<evidence type="ECO:0000313" key="5">
    <source>
        <dbReference type="Proteomes" id="UP000546701"/>
    </source>
</evidence>
<gene>
    <name evidence="4" type="ORF">FHS99_000300</name>
</gene>
<dbReference type="Pfam" id="PF13505">
    <property type="entry name" value="OMP_b-brl"/>
    <property type="match status" value="1"/>
</dbReference>
<evidence type="ECO:0000256" key="1">
    <source>
        <dbReference type="ARBA" id="ARBA00022729"/>
    </source>
</evidence>
<evidence type="ECO:0000259" key="3">
    <source>
        <dbReference type="Pfam" id="PF13505"/>
    </source>
</evidence>
<dbReference type="OrthoDB" id="7594964at2"/>
<evidence type="ECO:0000256" key="2">
    <source>
        <dbReference type="SAM" id="SignalP"/>
    </source>
</evidence>
<feature type="chain" id="PRO_5031316407" evidence="2">
    <location>
        <begin position="22"/>
        <end position="187"/>
    </location>
</feature>
<sequence>MKKLLLAALVGATMIPAAAFAQDTAPDGTAAFAIEPYFGIQGGYHDFDSDNRGPLTSNCNGASGCPDGGLVEGFAGANVAVGPGFVGVEGNVAKGFEGLDWEYGVMGRVGARAGESGLIYGKFGYQWVDTKDKGKDDNWAYGMGVEVGPKDIGLGGLTGNSGARLRLEATTYDFHSIRPMAGVVFHL</sequence>
<dbReference type="Proteomes" id="UP000546701">
    <property type="component" value="Unassembled WGS sequence"/>
</dbReference>
<dbReference type="RefSeq" id="WP_157175156.1">
    <property type="nucleotide sequence ID" value="NZ_BMJP01000001.1"/>
</dbReference>
<comment type="caution">
    <text evidence="4">The sequence shown here is derived from an EMBL/GenBank/DDBJ whole genome shotgun (WGS) entry which is preliminary data.</text>
</comment>
<proteinExistence type="predicted"/>
<evidence type="ECO:0000313" key="4">
    <source>
        <dbReference type="EMBL" id="MBB5727844.1"/>
    </source>
</evidence>
<dbReference type="EMBL" id="JACIJR010000001">
    <property type="protein sequence ID" value="MBB5727844.1"/>
    <property type="molecule type" value="Genomic_DNA"/>
</dbReference>
<protein>
    <submittedName>
        <fullName evidence="4">Opacity protein-like surface antigen</fullName>
    </submittedName>
</protein>
<name>A0A7W9BPR0_9SPHN</name>
<dbReference type="SUPFAM" id="SSF56925">
    <property type="entry name" value="OMPA-like"/>
    <property type="match status" value="1"/>
</dbReference>
<dbReference type="InterPro" id="IPR027385">
    <property type="entry name" value="Beta-barrel_OMP"/>
</dbReference>